<evidence type="ECO:0000313" key="2">
    <source>
        <dbReference type="Proteomes" id="UP000276133"/>
    </source>
</evidence>
<reference evidence="1 2" key="1">
    <citation type="journal article" date="2018" name="Sci. Rep.">
        <title>Genomic signatures of local adaptation to the degree of environmental predictability in rotifers.</title>
        <authorList>
            <person name="Franch-Gras L."/>
            <person name="Hahn C."/>
            <person name="Garcia-Roger E.M."/>
            <person name="Carmona M.J."/>
            <person name="Serra M."/>
            <person name="Gomez A."/>
        </authorList>
    </citation>
    <scope>NUCLEOTIDE SEQUENCE [LARGE SCALE GENOMIC DNA]</scope>
    <source>
        <strain evidence="1">HYR1</strain>
    </source>
</reference>
<comment type="caution">
    <text evidence="1">The sequence shown here is derived from an EMBL/GenBank/DDBJ whole genome shotgun (WGS) entry which is preliminary data.</text>
</comment>
<evidence type="ECO:0000313" key="1">
    <source>
        <dbReference type="EMBL" id="RNA41407.1"/>
    </source>
</evidence>
<accession>A0A3M7T0C8</accession>
<dbReference type="EMBL" id="REGN01000507">
    <property type="protein sequence ID" value="RNA41407.1"/>
    <property type="molecule type" value="Genomic_DNA"/>
</dbReference>
<dbReference type="Proteomes" id="UP000276133">
    <property type="component" value="Unassembled WGS sequence"/>
</dbReference>
<sequence length="88" mass="10242">MMDKVLEYEFILFKLMFSLKVLELSSCSSLDQNPINRILSFQSTFHEVLVEMCNYVTIFKKVTKFNDTKTLNPGPILTQTAILVKIKY</sequence>
<name>A0A3M7T0C8_BRAPC</name>
<keyword evidence="2" id="KW-1185">Reference proteome</keyword>
<proteinExistence type="predicted"/>
<dbReference type="AlphaFoldDB" id="A0A3M7T0C8"/>
<protein>
    <submittedName>
        <fullName evidence="1">Uncharacterized protein</fullName>
    </submittedName>
</protein>
<organism evidence="1 2">
    <name type="scientific">Brachionus plicatilis</name>
    <name type="common">Marine rotifer</name>
    <name type="synonym">Brachionus muelleri</name>
    <dbReference type="NCBI Taxonomy" id="10195"/>
    <lineage>
        <taxon>Eukaryota</taxon>
        <taxon>Metazoa</taxon>
        <taxon>Spiralia</taxon>
        <taxon>Gnathifera</taxon>
        <taxon>Rotifera</taxon>
        <taxon>Eurotatoria</taxon>
        <taxon>Monogononta</taxon>
        <taxon>Pseudotrocha</taxon>
        <taxon>Ploima</taxon>
        <taxon>Brachionidae</taxon>
        <taxon>Brachionus</taxon>
    </lineage>
</organism>
<gene>
    <name evidence="1" type="ORF">BpHYR1_053044</name>
</gene>